<evidence type="ECO:0000259" key="6">
    <source>
        <dbReference type="Pfam" id="PF00501"/>
    </source>
</evidence>
<keyword evidence="9" id="KW-1185">Reference proteome</keyword>
<evidence type="ECO:0000259" key="7">
    <source>
        <dbReference type="Pfam" id="PF13193"/>
    </source>
</evidence>
<evidence type="ECO:0000256" key="1">
    <source>
        <dbReference type="ARBA" id="ARBA00013275"/>
    </source>
</evidence>
<dbReference type="RefSeq" id="WP_115791974.1">
    <property type="nucleotide sequence ID" value="NZ_QSLN01000002.1"/>
</dbReference>
<proteinExistence type="predicted"/>
<dbReference type="InterPro" id="IPR045851">
    <property type="entry name" value="AMP-bd_C_sf"/>
</dbReference>
<evidence type="ECO:0000256" key="5">
    <source>
        <dbReference type="ARBA" id="ARBA00022990"/>
    </source>
</evidence>
<dbReference type="Pfam" id="PF13193">
    <property type="entry name" value="AMP-binding_C"/>
    <property type="match status" value="1"/>
</dbReference>
<evidence type="ECO:0000313" key="9">
    <source>
        <dbReference type="Proteomes" id="UP000256329"/>
    </source>
</evidence>
<keyword evidence="2 8" id="KW-0436">Ligase</keyword>
<feature type="domain" description="AMP-binding enzyme C-terminal" evidence="7">
    <location>
        <begin position="460"/>
        <end position="538"/>
    </location>
</feature>
<accession>A0A3D8P751</accession>
<keyword evidence="4" id="KW-0067">ATP-binding</keyword>
<dbReference type="EMBL" id="QSLN01000002">
    <property type="protein sequence ID" value="RDV84231.1"/>
    <property type="molecule type" value="Genomic_DNA"/>
</dbReference>
<gene>
    <name evidence="8" type="ORF">DXX99_02680</name>
</gene>
<reference evidence="8 9" key="1">
    <citation type="submission" date="2018-08" db="EMBL/GenBank/DDBJ databases">
        <title>Form III RuBisCO-mediated autotrophy in Thermodesulfobium bacteria.</title>
        <authorList>
            <person name="Toshchakov S.V."/>
            <person name="Kublanov I.V."/>
            <person name="Frolov E."/>
            <person name="Bonch-Osmolovskaya E.A."/>
            <person name="Tourova T.P."/>
            <person name="Chernych N.A."/>
            <person name="Lebedinsky A.V."/>
        </authorList>
    </citation>
    <scope>NUCLEOTIDE SEQUENCE [LARGE SCALE GENOMIC DNA]</scope>
    <source>
        <strain evidence="8 9">SR</strain>
    </source>
</reference>
<keyword evidence="3" id="KW-0547">Nucleotide-binding</keyword>
<dbReference type="EC" id="6.2.1.1" evidence="1"/>
<name>A0A3D8P751_9THEO</name>
<dbReference type="InterPro" id="IPR000873">
    <property type="entry name" value="AMP-dep_synth/lig_dom"/>
</dbReference>
<evidence type="ECO:0000256" key="3">
    <source>
        <dbReference type="ARBA" id="ARBA00022741"/>
    </source>
</evidence>
<dbReference type="Pfam" id="PF00501">
    <property type="entry name" value="AMP-binding"/>
    <property type="match status" value="1"/>
</dbReference>
<dbReference type="GO" id="GO:0005524">
    <property type="term" value="F:ATP binding"/>
    <property type="evidence" value="ECO:0007669"/>
    <property type="project" value="UniProtKB-KW"/>
</dbReference>
<dbReference type="AlphaFoldDB" id="A0A3D8P751"/>
<dbReference type="GO" id="GO:0003987">
    <property type="term" value="F:acetate-CoA ligase activity"/>
    <property type="evidence" value="ECO:0007669"/>
    <property type="project" value="UniProtKB-EC"/>
</dbReference>
<dbReference type="SUPFAM" id="SSF56801">
    <property type="entry name" value="Acetyl-CoA synthetase-like"/>
    <property type="match status" value="1"/>
</dbReference>
<dbReference type="PANTHER" id="PTHR24095">
    <property type="entry name" value="ACETYL-COENZYME A SYNTHETASE"/>
    <property type="match status" value="1"/>
</dbReference>
<dbReference type="OrthoDB" id="9778383at2"/>
<dbReference type="InterPro" id="IPR025110">
    <property type="entry name" value="AMP-bd_C"/>
</dbReference>
<dbReference type="Gene3D" id="3.40.50.12780">
    <property type="entry name" value="N-terminal domain of ligase-like"/>
    <property type="match status" value="1"/>
</dbReference>
<dbReference type="PROSITE" id="PS00455">
    <property type="entry name" value="AMP_BINDING"/>
    <property type="match status" value="1"/>
</dbReference>
<dbReference type="Proteomes" id="UP000256329">
    <property type="component" value="Unassembled WGS sequence"/>
</dbReference>
<dbReference type="InterPro" id="IPR020845">
    <property type="entry name" value="AMP-binding_CS"/>
</dbReference>
<feature type="domain" description="AMP-dependent synthetase/ligase" evidence="6">
    <location>
        <begin position="47"/>
        <end position="398"/>
    </location>
</feature>
<organism evidence="8 9">
    <name type="scientific">Ammonifex thiophilus</name>
    <dbReference type="NCBI Taxonomy" id="444093"/>
    <lineage>
        <taxon>Bacteria</taxon>
        <taxon>Bacillati</taxon>
        <taxon>Bacillota</taxon>
        <taxon>Clostridia</taxon>
        <taxon>Thermoanaerobacterales</taxon>
        <taxon>Thermoanaerobacteraceae</taxon>
        <taxon>Ammonifex</taxon>
    </lineage>
</organism>
<dbReference type="Gene3D" id="3.30.300.30">
    <property type="match status" value="1"/>
</dbReference>
<sequence>MLRPNLEDYEEAYRTFTWEQAEEELGVKNSSRVNLAALAVDQHCQGGKGDKIALRFWDGVKERSFTYAELKSLSDRFALVLERLGVKPGDRVALFGPPAPELYASFLGIIKRGAIAVPLFEGYMPEALAEFLREAEAKVLVTSAPGRLKFDWRSVPGLEHVLVVGLVEAREAGRVISWYRAVGEAVGEPKVVALPKEAPFVLLFTSGSTGKPKGILLPHRAAVQYYQTGKWVLDLKENDVYWCTAELSWVTGVAYGALAPWLNRVTAVVYGGEPKPESFYETFRRFGVTVWYTTPMILRTLMAAEKTLPPVGHRLRHILTVGEALNPALVRWSRTVFGVEVYDTWFMTETGGHMIANFRCLPVKAGSMGKPVPGVRVAVLDPQGKELGPYEIGQLALLPPWPAMFQGVWRDGARYQEYFRLTPWYLTGDLVYRDKEGYYWYQGRVDDLIKVGERRVGPCEIESKLLEHPAVLEAGVIGKPDFWRGEIVKAFIVLRPGYQWSAKLQAELTRFIRTRLADHLVPREFEVLPQLPRTPNGKLLRRVLKAWDMGFPCDDGTGRGEAWRSGR</sequence>
<keyword evidence="5" id="KW-0007">Acetylation</keyword>
<evidence type="ECO:0000313" key="8">
    <source>
        <dbReference type="EMBL" id="RDV84231.1"/>
    </source>
</evidence>
<dbReference type="GO" id="GO:0006085">
    <property type="term" value="P:acetyl-CoA biosynthetic process"/>
    <property type="evidence" value="ECO:0007669"/>
    <property type="project" value="TreeGrafter"/>
</dbReference>
<dbReference type="PANTHER" id="PTHR24095:SF14">
    <property type="entry name" value="ACETYL-COENZYME A SYNTHETASE 1"/>
    <property type="match status" value="1"/>
</dbReference>
<evidence type="ECO:0000256" key="2">
    <source>
        <dbReference type="ARBA" id="ARBA00022598"/>
    </source>
</evidence>
<dbReference type="GO" id="GO:0005829">
    <property type="term" value="C:cytosol"/>
    <property type="evidence" value="ECO:0007669"/>
    <property type="project" value="TreeGrafter"/>
</dbReference>
<dbReference type="InterPro" id="IPR042099">
    <property type="entry name" value="ANL_N_sf"/>
</dbReference>
<evidence type="ECO:0000256" key="4">
    <source>
        <dbReference type="ARBA" id="ARBA00022840"/>
    </source>
</evidence>
<comment type="caution">
    <text evidence="8">The sequence shown here is derived from an EMBL/GenBank/DDBJ whole genome shotgun (WGS) entry which is preliminary data.</text>
</comment>
<protein>
    <recommendedName>
        <fullName evidence="1">acetate--CoA ligase</fullName>
        <ecNumber evidence="1">6.2.1.1</ecNumber>
    </recommendedName>
</protein>